<feature type="domain" description="STAS" evidence="3">
    <location>
        <begin position="1"/>
        <end position="111"/>
    </location>
</feature>
<accession>A0ABT8KJZ5</accession>
<comment type="caution">
    <text evidence="4">The sequence shown here is derived from an EMBL/GenBank/DDBJ whole genome shotgun (WGS) entry which is preliminary data.</text>
</comment>
<evidence type="ECO:0000259" key="3">
    <source>
        <dbReference type="PROSITE" id="PS50801"/>
    </source>
</evidence>
<evidence type="ECO:0000256" key="2">
    <source>
        <dbReference type="RuleBase" id="RU003749"/>
    </source>
</evidence>
<dbReference type="Gene3D" id="3.30.750.24">
    <property type="entry name" value="STAS domain"/>
    <property type="match status" value="1"/>
</dbReference>
<evidence type="ECO:0000313" key="5">
    <source>
        <dbReference type="Proteomes" id="UP001172082"/>
    </source>
</evidence>
<dbReference type="SUPFAM" id="SSF52091">
    <property type="entry name" value="SpoIIaa-like"/>
    <property type="match status" value="1"/>
</dbReference>
<keyword evidence="5" id="KW-1185">Reference proteome</keyword>
<comment type="similarity">
    <text evidence="1 2">Belongs to the anti-sigma-factor antagonist family.</text>
</comment>
<dbReference type="InterPro" id="IPR036513">
    <property type="entry name" value="STAS_dom_sf"/>
</dbReference>
<dbReference type="Pfam" id="PF01740">
    <property type="entry name" value="STAS"/>
    <property type="match status" value="1"/>
</dbReference>
<gene>
    <name evidence="4" type="ORF">QQ008_06620</name>
</gene>
<protein>
    <recommendedName>
        <fullName evidence="2">Anti-sigma factor antagonist</fullName>
    </recommendedName>
</protein>
<organism evidence="4 5">
    <name type="scientific">Splendidivirga corallicola</name>
    <dbReference type="NCBI Taxonomy" id="3051826"/>
    <lineage>
        <taxon>Bacteria</taxon>
        <taxon>Pseudomonadati</taxon>
        <taxon>Bacteroidota</taxon>
        <taxon>Cytophagia</taxon>
        <taxon>Cytophagales</taxon>
        <taxon>Splendidivirgaceae</taxon>
        <taxon>Splendidivirga</taxon>
    </lineage>
</organism>
<dbReference type="Proteomes" id="UP001172082">
    <property type="component" value="Unassembled WGS sequence"/>
</dbReference>
<reference evidence="4" key="1">
    <citation type="submission" date="2023-06" db="EMBL/GenBank/DDBJ databases">
        <title>Genomic of Parafulvivirga corallium.</title>
        <authorList>
            <person name="Wang G."/>
        </authorList>
    </citation>
    <scope>NUCLEOTIDE SEQUENCE</scope>
    <source>
        <strain evidence="4">BMA10</strain>
    </source>
</reference>
<dbReference type="InterPro" id="IPR003658">
    <property type="entry name" value="Anti-sigma_ant"/>
</dbReference>
<dbReference type="NCBIfam" id="TIGR00377">
    <property type="entry name" value="ant_ant_sig"/>
    <property type="match status" value="1"/>
</dbReference>
<dbReference type="PANTHER" id="PTHR33495:SF2">
    <property type="entry name" value="ANTI-SIGMA FACTOR ANTAGONIST TM_1081-RELATED"/>
    <property type="match status" value="1"/>
</dbReference>
<dbReference type="InterPro" id="IPR002645">
    <property type="entry name" value="STAS_dom"/>
</dbReference>
<dbReference type="PROSITE" id="PS50801">
    <property type="entry name" value="STAS"/>
    <property type="match status" value="1"/>
</dbReference>
<evidence type="ECO:0000256" key="1">
    <source>
        <dbReference type="ARBA" id="ARBA00009013"/>
    </source>
</evidence>
<name>A0ABT8KJZ5_9BACT</name>
<sequence>MIHTKKVNDVTVVTFDGISHFDSRNAYRIKAELKGMINERESLIVMNLNGVDFIDSAGFGTIISGLKSSKRYGGNLKLCNASSNVMDLIDLMHLGSVLEIHTDENKCVSSFSGN</sequence>
<dbReference type="EMBL" id="JAUJEA010000002">
    <property type="protein sequence ID" value="MDN5201024.1"/>
    <property type="molecule type" value="Genomic_DNA"/>
</dbReference>
<proteinExistence type="inferred from homology"/>
<evidence type="ECO:0000313" key="4">
    <source>
        <dbReference type="EMBL" id="MDN5201024.1"/>
    </source>
</evidence>
<dbReference type="RefSeq" id="WP_346751053.1">
    <property type="nucleotide sequence ID" value="NZ_JAUJEA010000002.1"/>
</dbReference>
<dbReference type="PANTHER" id="PTHR33495">
    <property type="entry name" value="ANTI-SIGMA FACTOR ANTAGONIST TM_1081-RELATED-RELATED"/>
    <property type="match status" value="1"/>
</dbReference>
<dbReference type="CDD" id="cd07043">
    <property type="entry name" value="STAS_anti-anti-sigma_factors"/>
    <property type="match status" value="1"/>
</dbReference>